<keyword evidence="1" id="KW-0812">Transmembrane</keyword>
<dbReference type="InterPro" id="IPR012505">
    <property type="entry name" value="YbbR"/>
</dbReference>
<dbReference type="PANTHER" id="PTHR37804">
    <property type="entry name" value="CDAA REGULATORY PROTEIN CDAR"/>
    <property type="match status" value="1"/>
</dbReference>
<dbReference type="EMBL" id="AP026802">
    <property type="protein sequence ID" value="BDR58757.1"/>
    <property type="molecule type" value="Genomic_DNA"/>
</dbReference>
<feature type="transmembrane region" description="Helical" evidence="1">
    <location>
        <begin position="12"/>
        <end position="29"/>
    </location>
</feature>
<accession>A0AAU9DD67</accession>
<dbReference type="PANTHER" id="PTHR37804:SF1">
    <property type="entry name" value="CDAA REGULATORY PROTEIN CDAR"/>
    <property type="match status" value="1"/>
</dbReference>
<dbReference type="Pfam" id="PF07949">
    <property type="entry name" value="YbbR"/>
    <property type="match status" value="2"/>
</dbReference>
<evidence type="ECO:0000313" key="2">
    <source>
        <dbReference type="EMBL" id="BDR58757.1"/>
    </source>
</evidence>
<dbReference type="Gene3D" id="2.170.120.30">
    <property type="match status" value="1"/>
</dbReference>
<dbReference type="Proteomes" id="UP001321861">
    <property type="component" value="Chromosome"/>
</dbReference>
<dbReference type="AlphaFoldDB" id="A0AAU9DD67"/>
<dbReference type="RefSeq" id="WP_317634591.1">
    <property type="nucleotide sequence ID" value="NZ_AP026802.1"/>
</dbReference>
<dbReference type="KEGG" id="xap:XA3_11980"/>
<dbReference type="Gene3D" id="2.170.120.40">
    <property type="entry name" value="YbbR-like domain"/>
    <property type="match status" value="2"/>
</dbReference>
<evidence type="ECO:0008006" key="4">
    <source>
        <dbReference type="Google" id="ProtNLM"/>
    </source>
</evidence>
<gene>
    <name evidence="2" type="ORF">XA3_11980</name>
</gene>
<sequence>MNPEKLDFKTKIISVISALFMAIFLFVYVQTQKTQSTTNSDNSRQEQMAATKTTTINAPLQLNGNTDKFFITGYPQKVKVRLEGPAALVTATANTLNFRIIADIGNRSTGVHKITLKEQGINKSIHYQIIPSEVTINIQVRQNRKMAIQSDYNKDSIAPGYEAGRPELSQDTAEVTSAKTEIEKINQIVAKINLPNDTKVTFSQDVIVQPLDQNGNTVNAVVNPEVVHVRLPIKELPHKTVKIKFTQDGEGVSGKTYSFKSNVSELKIYGKKEIIDRIDTLAIPVVVRGVEKNVQRIIELPIKDGINKYSQKSIPVSIVVKDENKK</sequence>
<evidence type="ECO:0000313" key="3">
    <source>
        <dbReference type="Proteomes" id="UP001321861"/>
    </source>
</evidence>
<dbReference type="InterPro" id="IPR053154">
    <property type="entry name" value="c-di-AMP_regulator"/>
</dbReference>
<protein>
    <recommendedName>
        <fullName evidence="4">YbbR-like protein</fullName>
    </recommendedName>
</protein>
<keyword evidence="1" id="KW-1133">Transmembrane helix</keyword>
<name>A0AAU9DD67_9LACO</name>
<keyword evidence="1" id="KW-0472">Membrane</keyword>
<proteinExistence type="predicted"/>
<organism evidence="2 3">
    <name type="scientific">Xylocopilactobacillus apicola</name>
    <dbReference type="NCBI Taxonomy" id="2932184"/>
    <lineage>
        <taxon>Bacteria</taxon>
        <taxon>Bacillati</taxon>
        <taxon>Bacillota</taxon>
        <taxon>Bacilli</taxon>
        <taxon>Lactobacillales</taxon>
        <taxon>Lactobacillaceae</taxon>
        <taxon>Xylocopilactobacillus</taxon>
    </lineage>
</organism>
<reference evidence="2 3" key="1">
    <citation type="journal article" date="2023" name="Microbiol. Spectr.">
        <title>Symbiosis of Carpenter Bees with Uncharacterized Lactic Acid Bacteria Showing NAD Auxotrophy.</title>
        <authorList>
            <person name="Kawasaki S."/>
            <person name="Ozawa K."/>
            <person name="Mori T."/>
            <person name="Yamamoto A."/>
            <person name="Ito M."/>
            <person name="Ohkuma M."/>
            <person name="Sakamoto M."/>
            <person name="Matsutani M."/>
        </authorList>
    </citation>
    <scope>NUCLEOTIDE SEQUENCE [LARGE SCALE GENOMIC DNA]</scope>
    <source>
        <strain evidence="2 3">XA3</strain>
    </source>
</reference>
<evidence type="ECO:0000256" key="1">
    <source>
        <dbReference type="SAM" id="Phobius"/>
    </source>
</evidence>
<keyword evidence="3" id="KW-1185">Reference proteome</keyword>